<keyword evidence="1" id="KW-0732">Signal</keyword>
<gene>
    <name evidence="2" type="ORF">DXN04_30565</name>
</gene>
<dbReference type="InterPro" id="IPR041662">
    <property type="entry name" value="SusD-like_2"/>
</dbReference>
<evidence type="ECO:0000256" key="1">
    <source>
        <dbReference type="SAM" id="SignalP"/>
    </source>
</evidence>
<dbReference type="SUPFAM" id="SSF48452">
    <property type="entry name" value="TPR-like"/>
    <property type="match status" value="1"/>
</dbReference>
<sequence>MKKIYAIGVLLLLSACTKNFEEINTDPNTATTVNPQYLLSTALVKTAYPYQNEAFLDKPAEAARYITKVRNEGDDLFGWAGKTWDGYYGALTYNKTFHDLAASNGMLQYTAISDIIKVFNFAYITDLYGDIPYSEALLSKDSSIVHPVYDQQEDIYSSLLATLTAANDTLAANTQTIDADYDLLYGGVALNWRKFANALHLRLLLRMSKKSATAYTEMQHMLNNPGKFPLFESNSDDAGLRYLGVNAIDSWPGGNLNSKATEIDKYKPSKEIVDTLLRLNDPRLPVWAAPVSSTTGYTVDANLYVGVPNAISSPYDYNGGETHISKMAPIFYANQSDLLKASMMTYAEQCFILAEVVQAGKVTVSGETAASLYNKGIAASLDAYGISATAKAAYLAQASVQYNGTLAQLITQKWIANFLKGAEGWFDQRRTGYPVFVTGPLAAISEIPSRYKYPTTEQSYNLDQYNAAVTRQGADEITTKMWYLK</sequence>
<organism evidence="2 3">
    <name type="scientific">Chitinophaga silvisoli</name>
    <dbReference type="NCBI Taxonomy" id="2291814"/>
    <lineage>
        <taxon>Bacteria</taxon>
        <taxon>Pseudomonadati</taxon>
        <taxon>Bacteroidota</taxon>
        <taxon>Chitinophagia</taxon>
        <taxon>Chitinophagales</taxon>
        <taxon>Chitinophagaceae</taxon>
        <taxon>Chitinophaga</taxon>
    </lineage>
</organism>
<dbReference type="Pfam" id="PF12771">
    <property type="entry name" value="SusD-like_2"/>
    <property type="match status" value="1"/>
</dbReference>
<protein>
    <submittedName>
        <fullName evidence="2">SusD/RagB family nutrient-binding outer membrane lipoprotein</fullName>
    </submittedName>
</protein>
<evidence type="ECO:0000313" key="2">
    <source>
        <dbReference type="EMBL" id="RFM31185.1"/>
    </source>
</evidence>
<dbReference type="RefSeq" id="WP_116857219.1">
    <property type="nucleotide sequence ID" value="NZ_QTJV01000016.1"/>
</dbReference>
<accession>A0A3E1NTC9</accession>
<dbReference type="Proteomes" id="UP000261174">
    <property type="component" value="Unassembled WGS sequence"/>
</dbReference>
<reference evidence="2 3" key="1">
    <citation type="submission" date="2018-08" db="EMBL/GenBank/DDBJ databases">
        <title>Chitinophaga sp. K20C18050901, a novel bacterium isolated from forest soil.</title>
        <authorList>
            <person name="Wang C."/>
        </authorList>
    </citation>
    <scope>NUCLEOTIDE SEQUENCE [LARGE SCALE GENOMIC DNA]</scope>
    <source>
        <strain evidence="2 3">K20C18050901</strain>
    </source>
</reference>
<keyword evidence="2" id="KW-0449">Lipoprotein</keyword>
<dbReference type="OrthoDB" id="9766256at2"/>
<name>A0A3E1NTC9_9BACT</name>
<feature type="chain" id="PRO_5017549771" evidence="1">
    <location>
        <begin position="22"/>
        <end position="485"/>
    </location>
</feature>
<dbReference type="Gene3D" id="1.25.40.390">
    <property type="match status" value="1"/>
</dbReference>
<proteinExistence type="predicted"/>
<dbReference type="PROSITE" id="PS51257">
    <property type="entry name" value="PROKAR_LIPOPROTEIN"/>
    <property type="match status" value="1"/>
</dbReference>
<dbReference type="AlphaFoldDB" id="A0A3E1NTC9"/>
<feature type="signal peptide" evidence="1">
    <location>
        <begin position="1"/>
        <end position="21"/>
    </location>
</feature>
<dbReference type="InterPro" id="IPR011990">
    <property type="entry name" value="TPR-like_helical_dom_sf"/>
</dbReference>
<evidence type="ECO:0000313" key="3">
    <source>
        <dbReference type="Proteomes" id="UP000261174"/>
    </source>
</evidence>
<comment type="caution">
    <text evidence="2">The sequence shown here is derived from an EMBL/GenBank/DDBJ whole genome shotgun (WGS) entry which is preliminary data.</text>
</comment>
<keyword evidence="3" id="KW-1185">Reference proteome</keyword>
<dbReference type="EMBL" id="QTJV01000016">
    <property type="protein sequence ID" value="RFM31185.1"/>
    <property type="molecule type" value="Genomic_DNA"/>
</dbReference>